<dbReference type="GO" id="GO:0016887">
    <property type="term" value="F:ATP hydrolysis activity"/>
    <property type="evidence" value="ECO:0007669"/>
    <property type="project" value="InterPro"/>
</dbReference>
<feature type="transmembrane region" description="Helical" evidence="10">
    <location>
        <begin position="147"/>
        <end position="170"/>
    </location>
</feature>
<proteinExistence type="inferred from homology"/>
<dbReference type="GO" id="GO:0043682">
    <property type="term" value="F:P-type divalent copper transporter activity"/>
    <property type="evidence" value="ECO:0007669"/>
    <property type="project" value="TreeGrafter"/>
</dbReference>
<dbReference type="SFLD" id="SFLDF00027">
    <property type="entry name" value="p-type_atpase"/>
    <property type="match status" value="1"/>
</dbReference>
<evidence type="ECO:0000256" key="5">
    <source>
        <dbReference type="ARBA" id="ARBA00022741"/>
    </source>
</evidence>
<dbReference type="SUPFAM" id="SSF81653">
    <property type="entry name" value="Calcium ATPase, transduction domain A"/>
    <property type="match status" value="1"/>
</dbReference>
<evidence type="ECO:0000256" key="1">
    <source>
        <dbReference type="ARBA" id="ARBA00004127"/>
    </source>
</evidence>
<dbReference type="Gene3D" id="2.70.150.10">
    <property type="entry name" value="Calcium-transporting ATPase, cytoplasmic transduction domain A"/>
    <property type="match status" value="1"/>
</dbReference>
<dbReference type="InterPro" id="IPR023214">
    <property type="entry name" value="HAD_sf"/>
</dbReference>
<keyword evidence="9 10" id="KW-0472">Membrane</keyword>
<dbReference type="OrthoDB" id="9814270at2"/>
<protein>
    <submittedName>
        <fullName evidence="12">Copper-exporting P-type ATPase A</fullName>
        <ecNumber evidence="12">3.6.3.-</ecNumber>
    </submittedName>
</protein>
<feature type="transmembrane region" description="Helical" evidence="10">
    <location>
        <begin position="176"/>
        <end position="194"/>
    </location>
</feature>
<dbReference type="InterPro" id="IPR027256">
    <property type="entry name" value="P-typ_ATPase_IB"/>
</dbReference>
<dbReference type="SFLD" id="SFLDS00003">
    <property type="entry name" value="Haloacid_Dehalogenase"/>
    <property type="match status" value="1"/>
</dbReference>
<dbReference type="GO" id="GO:0012505">
    <property type="term" value="C:endomembrane system"/>
    <property type="evidence" value="ECO:0007669"/>
    <property type="project" value="UniProtKB-SubCell"/>
</dbReference>
<keyword evidence="7" id="KW-1278">Translocase</keyword>
<feature type="transmembrane region" description="Helical" evidence="10">
    <location>
        <begin position="89"/>
        <end position="110"/>
    </location>
</feature>
<feature type="transmembrane region" description="Helical" evidence="10">
    <location>
        <begin position="662"/>
        <end position="678"/>
    </location>
</feature>
<dbReference type="Gene3D" id="3.40.50.1000">
    <property type="entry name" value="HAD superfamily/HAD-like"/>
    <property type="match status" value="1"/>
</dbReference>
<evidence type="ECO:0000256" key="8">
    <source>
        <dbReference type="ARBA" id="ARBA00022989"/>
    </source>
</evidence>
<dbReference type="Pfam" id="PF00702">
    <property type="entry name" value="Hydrolase"/>
    <property type="match status" value="1"/>
</dbReference>
<dbReference type="GO" id="GO:0005886">
    <property type="term" value="C:plasma membrane"/>
    <property type="evidence" value="ECO:0007669"/>
    <property type="project" value="UniProtKB-SubCell"/>
</dbReference>
<accession>A0A380MSZ6</accession>
<dbReference type="InterPro" id="IPR008250">
    <property type="entry name" value="ATPase_P-typ_transduc_dom_A_sf"/>
</dbReference>
<keyword evidence="12" id="KW-0378">Hydrolase</keyword>
<dbReference type="CDD" id="cd00371">
    <property type="entry name" value="HMA"/>
    <property type="match status" value="1"/>
</dbReference>
<feature type="transmembrane region" description="Helical" evidence="10">
    <location>
        <begin position="328"/>
        <end position="350"/>
    </location>
</feature>
<dbReference type="InterPro" id="IPR023298">
    <property type="entry name" value="ATPase_P-typ_TM_dom_sf"/>
</dbReference>
<feature type="transmembrane region" description="Helical" evidence="10">
    <location>
        <begin position="684"/>
        <end position="702"/>
    </location>
</feature>
<dbReference type="RefSeq" id="WP_072575560.1">
    <property type="nucleotide sequence ID" value="NZ_LWHB01000012.1"/>
</dbReference>
<evidence type="ECO:0000256" key="10">
    <source>
        <dbReference type="RuleBase" id="RU362081"/>
    </source>
</evidence>
<dbReference type="InterPro" id="IPR023299">
    <property type="entry name" value="ATPase_P-typ_cyto_dom_N"/>
</dbReference>
<keyword evidence="13" id="KW-1185">Reference proteome</keyword>
<dbReference type="GO" id="GO:0005507">
    <property type="term" value="F:copper ion binding"/>
    <property type="evidence" value="ECO:0007669"/>
    <property type="project" value="TreeGrafter"/>
</dbReference>
<dbReference type="NCBIfam" id="TIGR01512">
    <property type="entry name" value="ATPase-IB2_Cd"/>
    <property type="match status" value="1"/>
</dbReference>
<dbReference type="Gene3D" id="3.30.70.100">
    <property type="match status" value="1"/>
</dbReference>
<dbReference type="Proteomes" id="UP000254601">
    <property type="component" value="Unassembled WGS sequence"/>
</dbReference>
<keyword evidence="8 10" id="KW-1133">Transmembrane helix</keyword>
<organism evidence="12 13">
    <name type="scientific">Suttonella ornithocola</name>
    <dbReference type="NCBI Taxonomy" id="279832"/>
    <lineage>
        <taxon>Bacteria</taxon>
        <taxon>Pseudomonadati</taxon>
        <taxon>Pseudomonadota</taxon>
        <taxon>Gammaproteobacteria</taxon>
        <taxon>Cardiobacteriales</taxon>
        <taxon>Cardiobacteriaceae</taxon>
        <taxon>Suttonella</taxon>
    </lineage>
</organism>
<dbReference type="Gene3D" id="3.40.1110.10">
    <property type="entry name" value="Calcium-transporting ATPase, cytoplasmic domain N"/>
    <property type="match status" value="1"/>
</dbReference>
<feature type="transmembrane region" description="Helical" evidence="10">
    <location>
        <begin position="362"/>
        <end position="389"/>
    </location>
</feature>
<dbReference type="SFLD" id="SFLDG00002">
    <property type="entry name" value="C1.7:_P-type_atpase_like"/>
    <property type="match status" value="1"/>
</dbReference>
<gene>
    <name evidence="12" type="primary">copA_1</name>
    <name evidence="12" type="ORF">NCTC13337_01319</name>
</gene>
<evidence type="ECO:0000256" key="9">
    <source>
        <dbReference type="ARBA" id="ARBA00023136"/>
    </source>
</evidence>
<evidence type="ECO:0000313" key="13">
    <source>
        <dbReference type="Proteomes" id="UP000254601"/>
    </source>
</evidence>
<dbReference type="InterPro" id="IPR059000">
    <property type="entry name" value="ATPase_P-type_domA"/>
</dbReference>
<keyword evidence="6 10" id="KW-0067">ATP-binding</keyword>
<dbReference type="GO" id="GO:0055070">
    <property type="term" value="P:copper ion homeostasis"/>
    <property type="evidence" value="ECO:0007669"/>
    <property type="project" value="TreeGrafter"/>
</dbReference>
<dbReference type="InterPro" id="IPR018303">
    <property type="entry name" value="ATPase_P-typ_P_site"/>
</dbReference>
<name>A0A380MSZ6_9GAMM</name>
<dbReference type="Pfam" id="PF00403">
    <property type="entry name" value="HMA"/>
    <property type="match status" value="1"/>
</dbReference>
<dbReference type="SUPFAM" id="SSF55008">
    <property type="entry name" value="HMA, heavy metal-associated domain"/>
    <property type="match status" value="1"/>
</dbReference>
<dbReference type="EMBL" id="UHIC01000001">
    <property type="protein sequence ID" value="SUO95422.1"/>
    <property type="molecule type" value="Genomic_DNA"/>
</dbReference>
<dbReference type="SUPFAM" id="SSF81665">
    <property type="entry name" value="Calcium ATPase, transmembrane domain M"/>
    <property type="match status" value="1"/>
</dbReference>
<dbReference type="PRINTS" id="PR00943">
    <property type="entry name" value="CUATPASE"/>
</dbReference>
<evidence type="ECO:0000256" key="4">
    <source>
        <dbReference type="ARBA" id="ARBA00022723"/>
    </source>
</evidence>
<keyword evidence="4 10" id="KW-0479">Metal-binding</keyword>
<dbReference type="PANTHER" id="PTHR43520:SF8">
    <property type="entry name" value="P-TYPE CU(+) TRANSPORTER"/>
    <property type="match status" value="1"/>
</dbReference>
<dbReference type="EC" id="3.6.3.-" evidence="12"/>
<reference evidence="12 13" key="1">
    <citation type="submission" date="2018-06" db="EMBL/GenBank/DDBJ databases">
        <authorList>
            <consortium name="Pathogen Informatics"/>
            <person name="Doyle S."/>
        </authorList>
    </citation>
    <scope>NUCLEOTIDE SEQUENCE [LARGE SCALE GENOMIC DNA]</scope>
    <source>
        <strain evidence="12 13">NCTC13337</strain>
    </source>
</reference>
<keyword evidence="10" id="KW-1003">Cell membrane</keyword>
<keyword evidence="5 10" id="KW-0547">Nucleotide-binding</keyword>
<evidence type="ECO:0000256" key="6">
    <source>
        <dbReference type="ARBA" id="ARBA00022840"/>
    </source>
</evidence>
<sequence>MDTTLRFHIDGMTCQACASRIEKVLNKKSAIINASVNFAGEEAQVTYDKDAATPEEITQWITKTGYQPTLITNETPLTFTQEKSLPWRLYLLLAICSPFLISMLSMLIGHAIMLPVLWQFILASIVQLWLAIPFYKGAIASIKGGLANMDVLVSLGTGAIYLYSLAVFLLNLSQPVYFEAAVMVVTFVSLGKYLEDRSKHNSLNSLGELIQMTPKQVNVQKNGQWQLLPLSDVVIGDYLRANHGDKIAADGKIIEGEIWCNESHLTGESVPVKKRIGDTVLAGALVTDGSAIYRADTLGNDTLLGDMIKALSEAQGSKAPIARIADKVAGVFVPVVVSIAVVTFIATWLITHDAVKALVHAVSVLVIACPCALGLATPAAIMVGVGLAVRQGIWFKNATALEAAGKIDTVVLDKTGTLTEGRPTIAATQLLGAYSEEQVLTIASALEAQTTHPIAKAFTENHQTHAFSKKNSNLHTLEGKGISAQVEGIGEVQIGSPAFTQISAPETDSIWQIATLVGMRINNQPAAIFAIADTLKADSQTAISRLKSMGIRTVILSGDRQSVVDHIAKQLGIDEAKGELTPRGKADFIQHLQAQGAHVAMIGDGINDAPALAAAEIGFAMKEGAEVAENTADVTLMQHSVNQMVDGLVIARATLKNIRENLFFAFFYNVLGIPLAAIGLLSPIIAGAAMALSSLSVLGNAMRLRWLKL</sequence>
<dbReference type="NCBIfam" id="TIGR01494">
    <property type="entry name" value="ATPase_P-type"/>
    <property type="match status" value="1"/>
</dbReference>
<feature type="domain" description="HMA" evidence="11">
    <location>
        <begin position="3"/>
        <end position="69"/>
    </location>
</feature>
<dbReference type="GO" id="GO:0005524">
    <property type="term" value="F:ATP binding"/>
    <property type="evidence" value="ECO:0007669"/>
    <property type="project" value="UniProtKB-UniRule"/>
</dbReference>
<dbReference type="PANTHER" id="PTHR43520">
    <property type="entry name" value="ATP7, ISOFORM B"/>
    <property type="match status" value="1"/>
</dbReference>
<dbReference type="InterPro" id="IPR036412">
    <property type="entry name" value="HAD-like_sf"/>
</dbReference>
<dbReference type="Pfam" id="PF00122">
    <property type="entry name" value="E1-E2_ATPase"/>
    <property type="match status" value="1"/>
</dbReference>
<evidence type="ECO:0000313" key="12">
    <source>
        <dbReference type="EMBL" id="SUO95422.1"/>
    </source>
</evidence>
<dbReference type="PROSITE" id="PS50846">
    <property type="entry name" value="HMA_2"/>
    <property type="match status" value="1"/>
</dbReference>
<dbReference type="InterPro" id="IPR036163">
    <property type="entry name" value="HMA_dom_sf"/>
</dbReference>
<dbReference type="InterPro" id="IPR006121">
    <property type="entry name" value="HMA_dom"/>
</dbReference>
<dbReference type="NCBIfam" id="TIGR01525">
    <property type="entry name" value="ATPase-IB_hvy"/>
    <property type="match status" value="1"/>
</dbReference>
<dbReference type="CDD" id="cd02094">
    <property type="entry name" value="P-type_ATPase_Cu-like"/>
    <property type="match status" value="1"/>
</dbReference>
<comment type="subcellular location">
    <subcellularLocation>
        <location evidence="10">Cell membrane</location>
    </subcellularLocation>
    <subcellularLocation>
        <location evidence="1">Endomembrane system</location>
        <topology evidence="1">Multi-pass membrane protein</topology>
    </subcellularLocation>
</comment>
<dbReference type="PROSITE" id="PS00154">
    <property type="entry name" value="ATPASE_E1_E2"/>
    <property type="match status" value="1"/>
</dbReference>
<dbReference type="InterPro" id="IPR044492">
    <property type="entry name" value="P_typ_ATPase_HD_dom"/>
</dbReference>
<dbReference type="SUPFAM" id="SSF56784">
    <property type="entry name" value="HAD-like"/>
    <property type="match status" value="1"/>
</dbReference>
<evidence type="ECO:0000256" key="7">
    <source>
        <dbReference type="ARBA" id="ARBA00022967"/>
    </source>
</evidence>
<dbReference type="InterPro" id="IPR001757">
    <property type="entry name" value="P_typ_ATPase"/>
</dbReference>
<dbReference type="PRINTS" id="PR00119">
    <property type="entry name" value="CATATPASE"/>
</dbReference>
<dbReference type="PROSITE" id="PS01229">
    <property type="entry name" value="COF_2"/>
    <property type="match status" value="1"/>
</dbReference>
<comment type="similarity">
    <text evidence="2 10">Belongs to the cation transport ATPase (P-type) (TC 3.A.3) family. Type IB subfamily.</text>
</comment>
<dbReference type="NCBIfam" id="TIGR01511">
    <property type="entry name" value="ATPase-IB1_Cu"/>
    <property type="match status" value="1"/>
</dbReference>
<evidence type="ECO:0000256" key="2">
    <source>
        <dbReference type="ARBA" id="ARBA00006024"/>
    </source>
</evidence>
<dbReference type="FunFam" id="3.30.70.100:FF:000005">
    <property type="entry name" value="Copper-exporting P-type ATPase A"/>
    <property type="match status" value="1"/>
</dbReference>
<evidence type="ECO:0000259" key="11">
    <source>
        <dbReference type="PROSITE" id="PS50846"/>
    </source>
</evidence>
<dbReference type="InterPro" id="IPR017969">
    <property type="entry name" value="Heavy-metal-associated_CS"/>
</dbReference>
<feature type="transmembrane region" description="Helical" evidence="10">
    <location>
        <begin position="116"/>
        <end position="135"/>
    </location>
</feature>
<dbReference type="PROSITE" id="PS01047">
    <property type="entry name" value="HMA_1"/>
    <property type="match status" value="1"/>
</dbReference>
<keyword evidence="3 10" id="KW-0812">Transmembrane</keyword>
<evidence type="ECO:0000256" key="3">
    <source>
        <dbReference type="ARBA" id="ARBA00022692"/>
    </source>
</evidence>
<dbReference type="AlphaFoldDB" id="A0A380MSZ6"/>